<feature type="domain" description="C3H1-type" evidence="6">
    <location>
        <begin position="181"/>
        <end position="209"/>
    </location>
</feature>
<feature type="region of interest" description="Disordered" evidence="5">
    <location>
        <begin position="89"/>
        <end position="149"/>
    </location>
</feature>
<gene>
    <name evidence="7" type="ORF">VNI00_002948</name>
</gene>
<reference evidence="7 8" key="1">
    <citation type="submission" date="2024-01" db="EMBL/GenBank/DDBJ databases">
        <title>A draft genome for a cacao thread blight-causing isolate of Paramarasmius palmivorus.</title>
        <authorList>
            <person name="Baruah I.K."/>
            <person name="Bukari Y."/>
            <person name="Amoako-Attah I."/>
            <person name="Meinhardt L.W."/>
            <person name="Bailey B.A."/>
            <person name="Cohen S.P."/>
        </authorList>
    </citation>
    <scope>NUCLEOTIDE SEQUENCE [LARGE SCALE GENOMIC DNA]</scope>
    <source>
        <strain evidence="7 8">GH-12</strain>
    </source>
</reference>
<protein>
    <recommendedName>
        <fullName evidence="6">C3H1-type domain-containing protein</fullName>
    </recommendedName>
</protein>
<dbReference type="SUPFAM" id="SSF90229">
    <property type="entry name" value="CCCH zinc finger"/>
    <property type="match status" value="1"/>
</dbReference>
<dbReference type="Gene3D" id="4.10.1000.10">
    <property type="entry name" value="Zinc finger, CCCH-type"/>
    <property type="match status" value="2"/>
</dbReference>
<dbReference type="PANTHER" id="PTHR46156:SF1">
    <property type="entry name" value="ZINC FINGER CCCH DOMAIN-CONTAINING PROTEIN 3"/>
    <property type="match status" value="1"/>
</dbReference>
<feature type="compositionally biased region" description="Acidic residues" evidence="5">
    <location>
        <begin position="372"/>
        <end position="405"/>
    </location>
</feature>
<organism evidence="7 8">
    <name type="scientific">Paramarasmius palmivorus</name>
    <dbReference type="NCBI Taxonomy" id="297713"/>
    <lineage>
        <taxon>Eukaryota</taxon>
        <taxon>Fungi</taxon>
        <taxon>Dikarya</taxon>
        <taxon>Basidiomycota</taxon>
        <taxon>Agaricomycotina</taxon>
        <taxon>Agaricomycetes</taxon>
        <taxon>Agaricomycetidae</taxon>
        <taxon>Agaricales</taxon>
        <taxon>Marasmiineae</taxon>
        <taxon>Marasmiaceae</taxon>
        <taxon>Paramarasmius</taxon>
    </lineage>
</organism>
<proteinExistence type="predicted"/>
<sequence>MTTEAQLKSEIARITASINNHKSNGISTQSAQAYPYRRNTYVNPNNKYIRPPVSAPGPSKIPPTSRTSVTSNGPKEVILGGVAFSSSRSTLVRKDLPKPPPTSSKPPSAASQHFERKSGHLVASNRTYKPPSRGRRGRAAGRNMTLTNSRRPYQSVRSVDLGKSFNLIVLYRARRTAKRMKSMNKQCPRFSTTGSCSHGLTCMYQHDPSKIAICWKFLQDNCPNTADTCNLSHDPTPERTPLCSHFLNKGRCTRQNCLFPHVNVGARHGVCRDFAVLGYCEKGLDCEHQHVRECPDFAEKGTCSTKGCKLPHVIRANRNRKPVDPAASSTTSSALPASSPSAGTEGEASIPHLTADDAQMGDEYISLTFNESSEDEDEEGDEDEEDDDEDEDEDDEEGDDPDDVADVPVVG</sequence>
<dbReference type="InterPro" id="IPR036855">
    <property type="entry name" value="Znf_CCCH_sf"/>
</dbReference>
<dbReference type="GO" id="GO:0008270">
    <property type="term" value="F:zinc ion binding"/>
    <property type="evidence" value="ECO:0007669"/>
    <property type="project" value="UniProtKB-KW"/>
</dbReference>
<comment type="caution">
    <text evidence="7">The sequence shown here is derived from an EMBL/GenBank/DDBJ whole genome shotgun (WGS) entry which is preliminary data.</text>
</comment>
<evidence type="ECO:0000256" key="1">
    <source>
        <dbReference type="ARBA" id="ARBA00022723"/>
    </source>
</evidence>
<feature type="zinc finger region" description="C3H1-type" evidence="4">
    <location>
        <begin position="265"/>
        <end position="293"/>
    </location>
</feature>
<feature type="zinc finger region" description="C3H1-type" evidence="4">
    <location>
        <begin position="237"/>
        <end position="264"/>
    </location>
</feature>
<feature type="domain" description="C3H1-type" evidence="6">
    <location>
        <begin position="213"/>
        <end position="236"/>
    </location>
</feature>
<keyword evidence="3 4" id="KW-0862">Zinc</keyword>
<keyword evidence="2 4" id="KW-0863">Zinc-finger</keyword>
<evidence type="ECO:0000256" key="5">
    <source>
        <dbReference type="SAM" id="MobiDB-lite"/>
    </source>
</evidence>
<dbReference type="AlphaFoldDB" id="A0AAW0DZB4"/>
<evidence type="ECO:0000256" key="3">
    <source>
        <dbReference type="ARBA" id="ARBA00022833"/>
    </source>
</evidence>
<evidence type="ECO:0000313" key="8">
    <source>
        <dbReference type="Proteomes" id="UP001383192"/>
    </source>
</evidence>
<dbReference type="InterPro" id="IPR000571">
    <property type="entry name" value="Znf_CCCH"/>
</dbReference>
<accession>A0AAW0DZB4</accession>
<dbReference type="EMBL" id="JAYKXP010000007">
    <property type="protein sequence ID" value="KAK7056394.1"/>
    <property type="molecule type" value="Genomic_DNA"/>
</dbReference>
<keyword evidence="1 4" id="KW-0479">Metal-binding</keyword>
<dbReference type="SMART" id="SM00356">
    <property type="entry name" value="ZnF_C3H1"/>
    <property type="match status" value="4"/>
</dbReference>
<keyword evidence="8" id="KW-1185">Reference proteome</keyword>
<feature type="domain" description="C3H1-type" evidence="6">
    <location>
        <begin position="237"/>
        <end position="264"/>
    </location>
</feature>
<name>A0AAW0DZB4_9AGAR</name>
<feature type="zinc finger region" description="C3H1-type" evidence="4">
    <location>
        <begin position="213"/>
        <end position="236"/>
    </location>
</feature>
<evidence type="ECO:0000256" key="4">
    <source>
        <dbReference type="PROSITE-ProRule" id="PRU00723"/>
    </source>
</evidence>
<dbReference type="GO" id="GO:0005634">
    <property type="term" value="C:nucleus"/>
    <property type="evidence" value="ECO:0007669"/>
    <property type="project" value="TreeGrafter"/>
</dbReference>
<feature type="compositionally biased region" description="Polar residues" evidence="5">
    <location>
        <begin position="62"/>
        <end position="73"/>
    </location>
</feature>
<evidence type="ECO:0000256" key="2">
    <source>
        <dbReference type="ARBA" id="ARBA00022771"/>
    </source>
</evidence>
<evidence type="ECO:0000259" key="6">
    <source>
        <dbReference type="PROSITE" id="PS50103"/>
    </source>
</evidence>
<feature type="region of interest" description="Disordered" evidence="5">
    <location>
        <begin position="319"/>
        <end position="411"/>
    </location>
</feature>
<feature type="region of interest" description="Disordered" evidence="5">
    <location>
        <begin position="42"/>
        <end position="75"/>
    </location>
</feature>
<dbReference type="PROSITE" id="PS50103">
    <property type="entry name" value="ZF_C3H1"/>
    <property type="match status" value="4"/>
</dbReference>
<dbReference type="PANTHER" id="PTHR46156">
    <property type="entry name" value="CCCH ZINGC FINGER"/>
    <property type="match status" value="1"/>
</dbReference>
<feature type="domain" description="C3H1-type" evidence="6">
    <location>
        <begin position="265"/>
        <end position="293"/>
    </location>
</feature>
<evidence type="ECO:0000313" key="7">
    <source>
        <dbReference type="EMBL" id="KAK7056394.1"/>
    </source>
</evidence>
<dbReference type="Proteomes" id="UP001383192">
    <property type="component" value="Unassembled WGS sequence"/>
</dbReference>
<feature type="compositionally biased region" description="Low complexity" evidence="5">
    <location>
        <begin position="325"/>
        <end position="342"/>
    </location>
</feature>
<feature type="zinc finger region" description="C3H1-type" evidence="4">
    <location>
        <begin position="181"/>
        <end position="209"/>
    </location>
</feature>